<name>A0AAV6HP05_9ERIC</name>
<dbReference type="EMBL" id="JACTNZ010000013">
    <property type="protein sequence ID" value="KAG5515583.1"/>
    <property type="molecule type" value="Genomic_DNA"/>
</dbReference>
<comment type="caution">
    <text evidence="1">The sequence shown here is derived from an EMBL/GenBank/DDBJ whole genome shotgun (WGS) entry which is preliminary data.</text>
</comment>
<reference evidence="1 2" key="1">
    <citation type="submission" date="2020-08" db="EMBL/GenBank/DDBJ databases">
        <title>Plant Genome Project.</title>
        <authorList>
            <person name="Zhang R.-G."/>
        </authorList>
    </citation>
    <scope>NUCLEOTIDE SEQUENCE [LARGE SCALE GENOMIC DNA]</scope>
    <source>
        <strain evidence="1">WSP0</strain>
        <tissue evidence="1">Leaf</tissue>
    </source>
</reference>
<sequence length="79" mass="8954">MPLISCLLAVASKLCCLSTVALLRLELCVLAGVCSLEWRPHLRREITLCFCFAVLPAIWLLDYCIGEDRFSLCCFDHFD</sequence>
<evidence type="ECO:0008006" key="3">
    <source>
        <dbReference type="Google" id="ProtNLM"/>
    </source>
</evidence>
<evidence type="ECO:0000313" key="1">
    <source>
        <dbReference type="EMBL" id="KAG5515583.1"/>
    </source>
</evidence>
<evidence type="ECO:0000313" key="2">
    <source>
        <dbReference type="Proteomes" id="UP000823749"/>
    </source>
</evidence>
<keyword evidence="2" id="KW-1185">Reference proteome</keyword>
<proteinExistence type="predicted"/>
<gene>
    <name evidence="1" type="ORF">RHGRI_036578</name>
</gene>
<accession>A0AAV6HP05</accession>
<dbReference type="AlphaFoldDB" id="A0AAV6HP05"/>
<organism evidence="1 2">
    <name type="scientific">Rhododendron griersonianum</name>
    <dbReference type="NCBI Taxonomy" id="479676"/>
    <lineage>
        <taxon>Eukaryota</taxon>
        <taxon>Viridiplantae</taxon>
        <taxon>Streptophyta</taxon>
        <taxon>Embryophyta</taxon>
        <taxon>Tracheophyta</taxon>
        <taxon>Spermatophyta</taxon>
        <taxon>Magnoliopsida</taxon>
        <taxon>eudicotyledons</taxon>
        <taxon>Gunneridae</taxon>
        <taxon>Pentapetalae</taxon>
        <taxon>asterids</taxon>
        <taxon>Ericales</taxon>
        <taxon>Ericaceae</taxon>
        <taxon>Ericoideae</taxon>
        <taxon>Rhodoreae</taxon>
        <taxon>Rhododendron</taxon>
    </lineage>
</organism>
<protein>
    <recommendedName>
        <fullName evidence="3">Secreted protein</fullName>
    </recommendedName>
</protein>
<dbReference type="Proteomes" id="UP000823749">
    <property type="component" value="Chromosome 13"/>
</dbReference>